<keyword evidence="4" id="KW-1185">Reference proteome</keyword>
<dbReference type="HOGENOM" id="CLU_1177697_0_0_1"/>
<keyword evidence="2" id="KW-0472">Membrane</keyword>
<keyword evidence="1" id="KW-0175">Coiled coil</keyword>
<reference evidence="4" key="1">
    <citation type="journal article" date="2002" name="Science">
        <title>The draft genome of Ciona intestinalis: insights into chordate and vertebrate origins.</title>
        <authorList>
            <person name="Dehal P."/>
            <person name="Satou Y."/>
            <person name="Campbell R.K."/>
            <person name="Chapman J."/>
            <person name="Degnan B."/>
            <person name="De Tomaso A."/>
            <person name="Davidson B."/>
            <person name="Di Gregorio A."/>
            <person name="Gelpke M."/>
            <person name="Goodstein D.M."/>
            <person name="Harafuji N."/>
            <person name="Hastings K.E."/>
            <person name="Ho I."/>
            <person name="Hotta K."/>
            <person name="Huang W."/>
            <person name="Kawashima T."/>
            <person name="Lemaire P."/>
            <person name="Martinez D."/>
            <person name="Meinertzhagen I.A."/>
            <person name="Necula S."/>
            <person name="Nonaka M."/>
            <person name="Putnam N."/>
            <person name="Rash S."/>
            <person name="Saiga H."/>
            <person name="Satake M."/>
            <person name="Terry A."/>
            <person name="Yamada L."/>
            <person name="Wang H.G."/>
            <person name="Awazu S."/>
            <person name="Azumi K."/>
            <person name="Boore J."/>
            <person name="Branno M."/>
            <person name="Chin-Bow S."/>
            <person name="DeSantis R."/>
            <person name="Doyle S."/>
            <person name="Francino P."/>
            <person name="Keys D.N."/>
            <person name="Haga S."/>
            <person name="Hayashi H."/>
            <person name="Hino K."/>
            <person name="Imai K.S."/>
            <person name="Inaba K."/>
            <person name="Kano S."/>
            <person name="Kobayashi K."/>
            <person name="Kobayashi M."/>
            <person name="Lee B.I."/>
            <person name="Makabe K.W."/>
            <person name="Manohar C."/>
            <person name="Matassi G."/>
            <person name="Medina M."/>
            <person name="Mochizuki Y."/>
            <person name="Mount S."/>
            <person name="Morishita T."/>
            <person name="Miura S."/>
            <person name="Nakayama A."/>
            <person name="Nishizaka S."/>
            <person name="Nomoto H."/>
            <person name="Ohta F."/>
            <person name="Oishi K."/>
            <person name="Rigoutsos I."/>
            <person name="Sano M."/>
            <person name="Sasaki A."/>
            <person name="Sasakura Y."/>
            <person name="Shoguchi E."/>
            <person name="Shin-i T."/>
            <person name="Spagnuolo A."/>
            <person name="Stainier D."/>
            <person name="Suzuki M.M."/>
            <person name="Tassy O."/>
            <person name="Takatori N."/>
            <person name="Tokuoka M."/>
            <person name="Yagi K."/>
            <person name="Yoshizaki F."/>
            <person name="Wada S."/>
            <person name="Zhang C."/>
            <person name="Hyatt P.D."/>
            <person name="Larimer F."/>
            <person name="Detter C."/>
            <person name="Doggett N."/>
            <person name="Glavina T."/>
            <person name="Hawkins T."/>
            <person name="Richardson P."/>
            <person name="Lucas S."/>
            <person name="Kohara Y."/>
            <person name="Levine M."/>
            <person name="Satoh N."/>
            <person name="Rokhsar D.S."/>
        </authorList>
    </citation>
    <scope>NUCLEOTIDE SEQUENCE [LARGE SCALE GENOMIC DNA]</scope>
</reference>
<evidence type="ECO:0000313" key="3">
    <source>
        <dbReference type="Ensembl" id="ENSCINP00000024685.2"/>
    </source>
</evidence>
<evidence type="ECO:0000256" key="2">
    <source>
        <dbReference type="SAM" id="Phobius"/>
    </source>
</evidence>
<reference evidence="3" key="4">
    <citation type="submission" date="2025-09" db="UniProtKB">
        <authorList>
            <consortium name="Ensembl"/>
        </authorList>
    </citation>
    <scope>IDENTIFICATION</scope>
</reference>
<protein>
    <submittedName>
        <fullName evidence="3">Uncharacterized protein</fullName>
    </submittedName>
</protein>
<reference evidence="3" key="2">
    <citation type="journal article" date="2008" name="Genome Biol.">
        <title>Improved genome assembly and evidence-based global gene model set for the chordate Ciona intestinalis: new insight into intron and operon populations.</title>
        <authorList>
            <person name="Satou Y."/>
            <person name="Mineta K."/>
            <person name="Ogasawara M."/>
            <person name="Sasakura Y."/>
            <person name="Shoguchi E."/>
            <person name="Ueno K."/>
            <person name="Yamada L."/>
            <person name="Matsumoto J."/>
            <person name="Wasserscheid J."/>
            <person name="Dewar K."/>
            <person name="Wiley G.B."/>
            <person name="Macmil S.L."/>
            <person name="Roe B.A."/>
            <person name="Zeller R.W."/>
            <person name="Hastings K.E."/>
            <person name="Lemaire P."/>
            <person name="Lindquist E."/>
            <person name="Endo T."/>
            <person name="Hotta K."/>
            <person name="Inaba K."/>
        </authorList>
    </citation>
    <scope>NUCLEOTIDE SEQUENCE [LARGE SCALE GENOMIC DNA]</scope>
    <source>
        <strain evidence="3">wild type</strain>
    </source>
</reference>
<feature type="transmembrane region" description="Helical" evidence="2">
    <location>
        <begin position="21"/>
        <end position="41"/>
    </location>
</feature>
<dbReference type="PROSITE" id="PS51257">
    <property type="entry name" value="PROKAR_LIPOPROTEIN"/>
    <property type="match status" value="1"/>
</dbReference>
<sequence length="236" mass="26875">MGVKSHQVTLHTRTKESNSSLWCMIFLITVGCGCAFSFFMYEMDLTKTALVKEIEQLSKELETVASLRSDIKANKASLNGLSKVQDSFEAMKDQMKQSEQSTRSFNVEIPKLSSRVKQSEETLKNQLTHMEKSIQQLEARNSERISLLEQFNAKEIERLTKLTVETKQLAEGLRANHADLQQNMKTEISDSLRKVVQDVAQLQASVEYFNTKETSLQEEISKMKLKSVTDVDLNEV</sequence>
<dbReference type="EMBL" id="EAAA01002031">
    <property type="status" value="NOT_ANNOTATED_CDS"/>
    <property type="molecule type" value="Genomic_DNA"/>
</dbReference>
<dbReference type="AlphaFoldDB" id="F6V2I9"/>
<evidence type="ECO:0000256" key="1">
    <source>
        <dbReference type="SAM" id="Coils"/>
    </source>
</evidence>
<dbReference type="InParanoid" id="F6V2I9"/>
<organism evidence="3 4">
    <name type="scientific">Ciona intestinalis</name>
    <name type="common">Transparent sea squirt</name>
    <name type="synonym">Ascidia intestinalis</name>
    <dbReference type="NCBI Taxonomy" id="7719"/>
    <lineage>
        <taxon>Eukaryota</taxon>
        <taxon>Metazoa</taxon>
        <taxon>Chordata</taxon>
        <taxon>Tunicata</taxon>
        <taxon>Ascidiacea</taxon>
        <taxon>Phlebobranchia</taxon>
        <taxon>Cionidae</taxon>
        <taxon>Ciona</taxon>
    </lineage>
</organism>
<name>F6V2I9_CIOIN</name>
<dbReference type="Proteomes" id="UP000008144">
    <property type="component" value="Chromosome 4"/>
</dbReference>
<evidence type="ECO:0000313" key="4">
    <source>
        <dbReference type="Proteomes" id="UP000008144"/>
    </source>
</evidence>
<dbReference type="Ensembl" id="ENSCINT00000024931.2">
    <property type="protein sequence ID" value="ENSCINP00000024685.2"/>
    <property type="gene ID" value="ENSCING00000013450.2"/>
</dbReference>
<keyword evidence="2" id="KW-1133">Transmembrane helix</keyword>
<reference evidence="3" key="3">
    <citation type="submission" date="2025-08" db="UniProtKB">
        <authorList>
            <consortium name="Ensembl"/>
        </authorList>
    </citation>
    <scope>IDENTIFICATION</scope>
</reference>
<keyword evidence="2" id="KW-0812">Transmembrane</keyword>
<accession>F6V2I9</accession>
<proteinExistence type="predicted"/>
<feature type="coiled-coil region" evidence="1">
    <location>
        <begin position="54"/>
        <end position="140"/>
    </location>
</feature>